<name>A0AAN8RJV0_9PEZI</name>
<accession>A0AAN8RJV0</accession>
<dbReference type="InterPro" id="IPR036770">
    <property type="entry name" value="Ankyrin_rpt-contain_sf"/>
</dbReference>
<gene>
    <name evidence="1" type="ORF">TWF718_005986</name>
</gene>
<organism evidence="1 2">
    <name type="scientific">Orbilia javanica</name>
    <dbReference type="NCBI Taxonomy" id="47235"/>
    <lineage>
        <taxon>Eukaryota</taxon>
        <taxon>Fungi</taxon>
        <taxon>Dikarya</taxon>
        <taxon>Ascomycota</taxon>
        <taxon>Pezizomycotina</taxon>
        <taxon>Orbiliomycetes</taxon>
        <taxon>Orbiliales</taxon>
        <taxon>Orbiliaceae</taxon>
        <taxon>Orbilia</taxon>
    </lineage>
</organism>
<sequence length="479" mass="54554">MIWVLVGCQLFTPDPDSQDGAILIGTLLYGVGSRYLPEENPNAQLEWFEWLVENGADILVGPLWRHDPWRRWNLDTEPLLDQTIRPELWNLSHRIIQLGCNVNTLNRYGESPLDLLIHGYCEWSAGFRGVLTDLLRRGARAFAYHPGDDGSVHLFGQWETMKLRPRFVEALLSLDIEFLIEEWPNRWQEPRSIPEPVKNVCTDPLCLDLVRLIDSGPDEPNRASRVAAIRTRLESQELQLHTFSVDQESPSKLCNHGLIRDELRRSGNAVHLNVLQLLAILAEPSLLRTALSARHLQTQFQLQLQEEYPGQLSPVNLAIHSGSVECLSVLFDNGANPQEEWRLPNEYLERSNGRLLHRAIEIGDMAVFKCLIEYGAFPVSKNKQKPLGITEVQLAVEMGRIDFLGLLLQVDIDSRFEARAAAESFNKKTILDWIDQHWMGKSQPDPPQMTGYIELDQQFGHSSGIISLDQEDYDMSGMN</sequence>
<evidence type="ECO:0000313" key="1">
    <source>
        <dbReference type="EMBL" id="KAK6348173.1"/>
    </source>
</evidence>
<dbReference type="Gene3D" id="1.25.40.20">
    <property type="entry name" value="Ankyrin repeat-containing domain"/>
    <property type="match status" value="1"/>
</dbReference>
<comment type="caution">
    <text evidence="1">The sequence shown here is derived from an EMBL/GenBank/DDBJ whole genome shotgun (WGS) entry which is preliminary data.</text>
</comment>
<dbReference type="Proteomes" id="UP001313282">
    <property type="component" value="Unassembled WGS sequence"/>
</dbReference>
<evidence type="ECO:0000313" key="2">
    <source>
        <dbReference type="Proteomes" id="UP001313282"/>
    </source>
</evidence>
<dbReference type="EMBL" id="JAVHNR010000003">
    <property type="protein sequence ID" value="KAK6348173.1"/>
    <property type="molecule type" value="Genomic_DNA"/>
</dbReference>
<protein>
    <submittedName>
        <fullName evidence="1">Uncharacterized protein</fullName>
    </submittedName>
</protein>
<dbReference type="SMART" id="SM00248">
    <property type="entry name" value="ANK"/>
    <property type="match status" value="4"/>
</dbReference>
<dbReference type="InterPro" id="IPR002110">
    <property type="entry name" value="Ankyrin_rpt"/>
</dbReference>
<dbReference type="AlphaFoldDB" id="A0AAN8RJV0"/>
<reference evidence="1 2" key="1">
    <citation type="submission" date="2019-10" db="EMBL/GenBank/DDBJ databases">
        <authorList>
            <person name="Palmer J.M."/>
        </authorList>
    </citation>
    <scope>NUCLEOTIDE SEQUENCE [LARGE SCALE GENOMIC DNA]</scope>
    <source>
        <strain evidence="1 2">TWF718</strain>
    </source>
</reference>
<proteinExistence type="predicted"/>
<dbReference type="SUPFAM" id="SSF48403">
    <property type="entry name" value="Ankyrin repeat"/>
    <property type="match status" value="1"/>
</dbReference>
<keyword evidence="2" id="KW-1185">Reference proteome</keyword>